<keyword evidence="15" id="KW-1185">Reference proteome</keyword>
<evidence type="ECO:0000256" key="11">
    <source>
        <dbReference type="ARBA" id="ARBA00032305"/>
    </source>
</evidence>
<sequence>MSNVGFRIFTKIKRPDKNVVELFRGLPVANIADEMNRVNCVDARIKPVSKKPLLGTAFTVRARIGDNLMFHKALDMAQPGDIIVVDGRGDVVNSLTGEIMMRQAMKKGLAGVVIDGAVRDADALRELDLAIYAAGITPQGPYKDGPGEINVPVCIGGVVVQPGDILVGDGDGIVVIHPKDAAGTAAKAQGKFAKEQVTFKAIEEGTLDRSAYSDEAFIKRGCEIIDDYYE</sequence>
<comment type="similarity">
    <text evidence="3">Belongs to the class II aldolase/RraA-like family.</text>
</comment>
<dbReference type="InterPro" id="IPR005493">
    <property type="entry name" value="RraA/RraA-like"/>
</dbReference>
<name>A0A1G9VDK9_9FIRM</name>
<dbReference type="SUPFAM" id="SSF89562">
    <property type="entry name" value="RraA-like"/>
    <property type="match status" value="1"/>
</dbReference>
<evidence type="ECO:0000313" key="15">
    <source>
        <dbReference type="Proteomes" id="UP000214880"/>
    </source>
</evidence>
<dbReference type="AlphaFoldDB" id="A0A1G9VDK9"/>
<dbReference type="EC" id="4.1.1.112" evidence="6"/>
<evidence type="ECO:0000256" key="7">
    <source>
        <dbReference type="ARBA" id="ARBA00016549"/>
    </source>
</evidence>
<comment type="cofactor">
    <cofactor evidence="13">
        <name>Mg(2+)</name>
        <dbReference type="ChEBI" id="CHEBI:18420"/>
    </cofactor>
</comment>
<evidence type="ECO:0000256" key="4">
    <source>
        <dbReference type="ARBA" id="ARBA00011233"/>
    </source>
</evidence>
<evidence type="ECO:0000313" key="14">
    <source>
        <dbReference type="EMBL" id="SDM70302.1"/>
    </source>
</evidence>
<feature type="binding site" evidence="13">
    <location>
        <position position="119"/>
    </location>
    <ligand>
        <name>substrate</name>
    </ligand>
</feature>
<dbReference type="GO" id="GO:0047443">
    <property type="term" value="F:4-hydroxy-4-methyl-2-oxoglutarate aldolase activity"/>
    <property type="evidence" value="ECO:0007669"/>
    <property type="project" value="UniProtKB-EC"/>
</dbReference>
<dbReference type="InterPro" id="IPR036704">
    <property type="entry name" value="RraA/RraA-like_sf"/>
</dbReference>
<evidence type="ECO:0000256" key="1">
    <source>
        <dbReference type="ARBA" id="ARBA00001342"/>
    </source>
</evidence>
<evidence type="ECO:0000256" key="13">
    <source>
        <dbReference type="PIRSR" id="PIRSR605493-1"/>
    </source>
</evidence>
<dbReference type="PANTHER" id="PTHR33254">
    <property type="entry name" value="4-HYDROXY-4-METHYL-2-OXOGLUTARATE ALDOLASE 3-RELATED"/>
    <property type="match status" value="1"/>
</dbReference>
<comment type="catalytic activity">
    <reaction evidence="1">
        <text>4-hydroxy-4-methyl-2-oxoglutarate = 2 pyruvate</text>
        <dbReference type="Rhea" id="RHEA:22748"/>
        <dbReference type="ChEBI" id="CHEBI:15361"/>
        <dbReference type="ChEBI" id="CHEBI:58276"/>
        <dbReference type="EC" id="4.1.3.17"/>
    </reaction>
</comment>
<dbReference type="OrthoDB" id="9784786at2"/>
<dbReference type="Proteomes" id="UP000214880">
    <property type="component" value="Unassembled WGS sequence"/>
</dbReference>
<keyword evidence="13" id="KW-0479">Metal-binding</keyword>
<evidence type="ECO:0000256" key="6">
    <source>
        <dbReference type="ARBA" id="ARBA00012947"/>
    </source>
</evidence>
<dbReference type="NCBIfam" id="NF004850">
    <property type="entry name" value="PRK06201.1"/>
    <property type="match status" value="1"/>
</dbReference>
<evidence type="ECO:0000256" key="3">
    <source>
        <dbReference type="ARBA" id="ARBA00008621"/>
    </source>
</evidence>
<dbReference type="STRING" id="146817.SAMN04488502_106258"/>
<protein>
    <recommendedName>
        <fullName evidence="7">Putative 4-hydroxy-4-methyl-2-oxoglutarate aldolase</fullName>
        <ecNumber evidence="6">4.1.1.112</ecNumber>
        <ecNumber evidence="5">4.1.3.17</ecNumber>
    </recommendedName>
    <alternativeName>
        <fullName evidence="11">Oxaloacetate decarboxylase</fullName>
    </alternativeName>
    <alternativeName>
        <fullName evidence="9">Regulator of ribonuclease activity homolog</fullName>
    </alternativeName>
    <alternativeName>
        <fullName evidence="10">RraA-like protein</fullName>
    </alternativeName>
</protein>
<dbReference type="GO" id="GO:0008948">
    <property type="term" value="F:oxaloacetate decarboxylase activity"/>
    <property type="evidence" value="ECO:0007669"/>
    <property type="project" value="UniProtKB-EC"/>
</dbReference>
<comment type="catalytic activity">
    <reaction evidence="12">
        <text>oxaloacetate + H(+) = pyruvate + CO2</text>
        <dbReference type="Rhea" id="RHEA:15641"/>
        <dbReference type="ChEBI" id="CHEBI:15361"/>
        <dbReference type="ChEBI" id="CHEBI:15378"/>
        <dbReference type="ChEBI" id="CHEBI:16452"/>
        <dbReference type="ChEBI" id="CHEBI:16526"/>
        <dbReference type="EC" id="4.1.1.112"/>
    </reaction>
</comment>
<dbReference type="CDD" id="cd16841">
    <property type="entry name" value="RraA_family"/>
    <property type="match status" value="1"/>
</dbReference>
<reference evidence="14 15" key="1">
    <citation type="submission" date="2016-10" db="EMBL/GenBank/DDBJ databases">
        <authorList>
            <person name="de Groot N.N."/>
        </authorList>
    </citation>
    <scope>NUCLEOTIDE SEQUENCE [LARGE SCALE GENOMIC DNA]</scope>
    <source>
        <strain evidence="14 15">DSM 1736</strain>
    </source>
</reference>
<evidence type="ECO:0000256" key="9">
    <source>
        <dbReference type="ARBA" id="ARBA00029596"/>
    </source>
</evidence>
<dbReference type="EMBL" id="FNHB01000006">
    <property type="protein sequence ID" value="SDM70302.1"/>
    <property type="molecule type" value="Genomic_DNA"/>
</dbReference>
<feature type="binding site" evidence="13">
    <location>
        <begin position="97"/>
        <end position="100"/>
    </location>
    <ligand>
        <name>substrate</name>
    </ligand>
</feature>
<evidence type="ECO:0000256" key="5">
    <source>
        <dbReference type="ARBA" id="ARBA00012213"/>
    </source>
</evidence>
<dbReference type="GO" id="GO:0046872">
    <property type="term" value="F:metal ion binding"/>
    <property type="evidence" value="ECO:0007669"/>
    <property type="project" value="UniProtKB-KW"/>
</dbReference>
<feature type="binding site" evidence="13">
    <location>
        <position position="120"/>
    </location>
    <ligand>
        <name>Mg(2+)</name>
        <dbReference type="ChEBI" id="CHEBI:18420"/>
    </ligand>
</feature>
<comment type="subunit">
    <text evidence="4">Homotrimer.</text>
</comment>
<comment type="function">
    <text evidence="8">Catalyzes the aldol cleavage of 4-hydroxy-4-methyl-2-oxoglutarate (HMG) into 2 molecules of pyruvate. Also contains a secondary oxaloacetate (OAA) decarboxylase activity due to the common pyruvate enolate transition state formed following C-C bond cleavage in the retro-aldol and decarboxylation reactions.</text>
</comment>
<comment type="cofactor">
    <cofactor evidence="2">
        <name>a divalent metal cation</name>
        <dbReference type="ChEBI" id="CHEBI:60240"/>
    </cofactor>
</comment>
<proteinExistence type="inferred from homology"/>
<accession>A0A1G9VDK9</accession>
<gene>
    <name evidence="14" type="ORF">SAMN04488502_106258</name>
</gene>
<organism evidence="14 15">
    <name type="scientific">Dendrosporobacter quercicolus</name>
    <dbReference type="NCBI Taxonomy" id="146817"/>
    <lineage>
        <taxon>Bacteria</taxon>
        <taxon>Bacillati</taxon>
        <taxon>Bacillota</taxon>
        <taxon>Negativicutes</taxon>
        <taxon>Selenomonadales</taxon>
        <taxon>Sporomusaceae</taxon>
        <taxon>Dendrosporobacter</taxon>
    </lineage>
</organism>
<dbReference type="RefSeq" id="WP_092073928.1">
    <property type="nucleotide sequence ID" value="NZ_FNHB01000006.1"/>
</dbReference>
<keyword evidence="13" id="KW-0460">Magnesium</keyword>
<dbReference type="Pfam" id="PF03737">
    <property type="entry name" value="RraA-like"/>
    <property type="match status" value="1"/>
</dbReference>
<evidence type="ECO:0000256" key="10">
    <source>
        <dbReference type="ARBA" id="ARBA00030169"/>
    </source>
</evidence>
<dbReference type="Gene3D" id="3.50.30.40">
    <property type="entry name" value="Ribonuclease E inhibitor RraA/RraA-like"/>
    <property type="match status" value="1"/>
</dbReference>
<evidence type="ECO:0000256" key="12">
    <source>
        <dbReference type="ARBA" id="ARBA00047973"/>
    </source>
</evidence>
<evidence type="ECO:0000256" key="8">
    <source>
        <dbReference type="ARBA" id="ARBA00025046"/>
    </source>
</evidence>
<dbReference type="PANTHER" id="PTHR33254:SF4">
    <property type="entry name" value="4-HYDROXY-4-METHYL-2-OXOGLUTARATE ALDOLASE 3-RELATED"/>
    <property type="match status" value="1"/>
</dbReference>
<dbReference type="EC" id="4.1.3.17" evidence="5"/>
<evidence type="ECO:0000256" key="2">
    <source>
        <dbReference type="ARBA" id="ARBA00001968"/>
    </source>
</evidence>